<dbReference type="AlphaFoldDB" id="A0A4V6AQR8"/>
<evidence type="ECO:0000313" key="1">
    <source>
        <dbReference type="EMBL" id="TKS81582.1"/>
    </source>
</evidence>
<name>A0A4V6AQR8_COLLU</name>
<organism evidence="1 2">
    <name type="scientific">Collichthys lucidus</name>
    <name type="common">Big head croaker</name>
    <name type="synonym">Sciaena lucida</name>
    <dbReference type="NCBI Taxonomy" id="240159"/>
    <lineage>
        <taxon>Eukaryota</taxon>
        <taxon>Metazoa</taxon>
        <taxon>Chordata</taxon>
        <taxon>Craniata</taxon>
        <taxon>Vertebrata</taxon>
        <taxon>Euteleostomi</taxon>
        <taxon>Actinopterygii</taxon>
        <taxon>Neopterygii</taxon>
        <taxon>Teleostei</taxon>
        <taxon>Neoteleostei</taxon>
        <taxon>Acanthomorphata</taxon>
        <taxon>Eupercaria</taxon>
        <taxon>Sciaenidae</taxon>
        <taxon>Collichthys</taxon>
    </lineage>
</organism>
<reference evidence="1 2" key="1">
    <citation type="submission" date="2019-01" db="EMBL/GenBank/DDBJ databases">
        <title>Genome Assembly of Collichthys lucidus.</title>
        <authorList>
            <person name="Cai M."/>
            <person name="Xiao S."/>
        </authorList>
    </citation>
    <scope>NUCLEOTIDE SEQUENCE [LARGE SCALE GENOMIC DNA]</scope>
    <source>
        <strain evidence="1">JT15FE1705JMU</strain>
        <tissue evidence="1">Muscle</tissue>
    </source>
</reference>
<proteinExistence type="predicted"/>
<sequence>MDWLRVVCNSEHFDEWSDLATAVLIIQEFVELVMEKRIAEQRAEPFQCQSPHTHPAVVMYAEPAERAKTNGTVRALTWAESEEMKQLCRRNSEFAKESSAFTKPILPGMDTLDFLEEMFGDLVKEESPHIFNKSQGSSAAAVQMLSLSSVIYNIHGYCKELASAVDSVTFRRSQCWTNLSIEARREAVIRALILYLVQLYKWLTVWTSKLLSELKRDPDPVLRTENHKADGLRGSTA</sequence>
<dbReference type="Proteomes" id="UP000298787">
    <property type="component" value="Chromosome 14"/>
</dbReference>
<gene>
    <name evidence="1" type="ORF">D9C73_015687</name>
</gene>
<dbReference type="EMBL" id="CM014091">
    <property type="protein sequence ID" value="TKS81582.1"/>
    <property type="molecule type" value="Genomic_DNA"/>
</dbReference>
<evidence type="ECO:0000313" key="2">
    <source>
        <dbReference type="Proteomes" id="UP000298787"/>
    </source>
</evidence>
<keyword evidence="2" id="KW-1185">Reference proteome</keyword>
<accession>A0A4V6AQR8</accession>
<protein>
    <submittedName>
        <fullName evidence="1">Uncharacterized protein</fullName>
    </submittedName>
</protein>